<proteinExistence type="predicted"/>
<dbReference type="PROSITE" id="PS50297">
    <property type="entry name" value="ANK_REP_REGION"/>
    <property type="match status" value="1"/>
</dbReference>
<keyword evidence="3" id="KW-0812">Transmembrane</keyword>
<keyword evidence="3" id="KW-1133">Transmembrane helix</keyword>
<dbReference type="InterPro" id="IPR000014">
    <property type="entry name" value="PAS"/>
</dbReference>
<dbReference type="Pfam" id="PF25474">
    <property type="entry name" value="TPR_TmcB"/>
    <property type="match status" value="1"/>
</dbReference>
<dbReference type="SMART" id="SM00091">
    <property type="entry name" value="PAS"/>
    <property type="match status" value="2"/>
</dbReference>
<dbReference type="GO" id="GO:0006355">
    <property type="term" value="P:regulation of DNA-templated transcription"/>
    <property type="evidence" value="ECO:0007669"/>
    <property type="project" value="InterPro"/>
</dbReference>
<feature type="transmembrane region" description="Helical" evidence="3">
    <location>
        <begin position="379"/>
        <end position="401"/>
    </location>
</feature>
<gene>
    <name evidence="5" type="ORF">FGO68_gene6783</name>
</gene>
<feature type="compositionally biased region" description="Basic and acidic residues" evidence="2">
    <location>
        <begin position="84"/>
        <end position="93"/>
    </location>
</feature>
<evidence type="ECO:0000256" key="1">
    <source>
        <dbReference type="PROSITE-ProRule" id="PRU00023"/>
    </source>
</evidence>
<keyword evidence="6" id="KW-1185">Reference proteome</keyword>
<dbReference type="PROSITE" id="PS50112">
    <property type="entry name" value="PAS"/>
    <property type="match status" value="1"/>
</dbReference>
<feature type="transmembrane region" description="Helical" evidence="3">
    <location>
        <begin position="1333"/>
        <end position="1354"/>
    </location>
</feature>
<dbReference type="Proteomes" id="UP000785679">
    <property type="component" value="Unassembled WGS sequence"/>
</dbReference>
<evidence type="ECO:0000256" key="2">
    <source>
        <dbReference type="SAM" id="MobiDB-lite"/>
    </source>
</evidence>
<dbReference type="OrthoDB" id="60033at2759"/>
<feature type="domain" description="PAS" evidence="4">
    <location>
        <begin position="998"/>
        <end position="1051"/>
    </location>
</feature>
<dbReference type="InterPro" id="IPR052994">
    <property type="entry name" value="Tiny_macrocysts_regulators"/>
</dbReference>
<feature type="repeat" description="ANK" evidence="1">
    <location>
        <begin position="2042"/>
        <end position="2075"/>
    </location>
</feature>
<feature type="transmembrane region" description="Helical" evidence="3">
    <location>
        <begin position="443"/>
        <end position="460"/>
    </location>
</feature>
<evidence type="ECO:0000313" key="6">
    <source>
        <dbReference type="Proteomes" id="UP000785679"/>
    </source>
</evidence>
<dbReference type="Pfam" id="PF00989">
    <property type="entry name" value="PAS"/>
    <property type="match status" value="1"/>
</dbReference>
<organism evidence="5 6">
    <name type="scientific">Halteria grandinella</name>
    <dbReference type="NCBI Taxonomy" id="5974"/>
    <lineage>
        <taxon>Eukaryota</taxon>
        <taxon>Sar</taxon>
        <taxon>Alveolata</taxon>
        <taxon>Ciliophora</taxon>
        <taxon>Intramacronucleata</taxon>
        <taxon>Spirotrichea</taxon>
        <taxon>Stichotrichia</taxon>
        <taxon>Sporadotrichida</taxon>
        <taxon>Halteriidae</taxon>
        <taxon>Halteria</taxon>
    </lineage>
</organism>
<keyword evidence="3" id="KW-0472">Membrane</keyword>
<dbReference type="PANTHER" id="PTHR31600:SF2">
    <property type="entry name" value="GAMETE ENRICHED GENE 10 PROTEIN-RELATED"/>
    <property type="match status" value="1"/>
</dbReference>
<feature type="compositionally biased region" description="Basic residues" evidence="2">
    <location>
        <begin position="1"/>
        <end position="11"/>
    </location>
</feature>
<keyword evidence="1" id="KW-0040">ANK repeat</keyword>
<feature type="compositionally biased region" description="Basic residues" evidence="2">
    <location>
        <begin position="1760"/>
        <end position="1772"/>
    </location>
</feature>
<dbReference type="EMBL" id="RRYP01000193">
    <property type="protein sequence ID" value="TNV87850.1"/>
    <property type="molecule type" value="Genomic_DNA"/>
</dbReference>
<feature type="transmembrane region" description="Helical" evidence="3">
    <location>
        <begin position="503"/>
        <end position="523"/>
    </location>
</feature>
<dbReference type="SUPFAM" id="SSF48403">
    <property type="entry name" value="Ankyrin repeat"/>
    <property type="match status" value="1"/>
</dbReference>
<feature type="transmembrane region" description="Helical" evidence="3">
    <location>
        <begin position="331"/>
        <end position="352"/>
    </location>
</feature>
<feature type="compositionally biased region" description="Basic and acidic residues" evidence="2">
    <location>
        <begin position="1773"/>
        <end position="1796"/>
    </location>
</feature>
<feature type="region of interest" description="Disordered" evidence="2">
    <location>
        <begin position="1282"/>
        <end position="1309"/>
    </location>
</feature>
<comment type="caution">
    <text evidence="5">The sequence shown here is derived from an EMBL/GenBank/DDBJ whole genome shotgun (WGS) entry which is preliminary data.</text>
</comment>
<feature type="transmembrane region" description="Helical" evidence="3">
    <location>
        <begin position="285"/>
        <end position="310"/>
    </location>
</feature>
<protein>
    <recommendedName>
        <fullName evidence="4">PAS domain-containing protein</fullName>
    </recommendedName>
</protein>
<dbReference type="NCBIfam" id="TIGR00229">
    <property type="entry name" value="sensory_box"/>
    <property type="match status" value="1"/>
</dbReference>
<dbReference type="InterPro" id="IPR036770">
    <property type="entry name" value="Ankyrin_rpt-contain_sf"/>
</dbReference>
<dbReference type="Gene3D" id="3.30.450.20">
    <property type="entry name" value="PAS domain"/>
    <property type="match status" value="1"/>
</dbReference>
<feature type="region of interest" description="Disordered" evidence="2">
    <location>
        <begin position="1729"/>
        <end position="1821"/>
    </location>
</feature>
<dbReference type="Gene3D" id="1.25.40.20">
    <property type="entry name" value="Ankyrin repeat-containing domain"/>
    <property type="match status" value="1"/>
</dbReference>
<feature type="transmembrane region" description="Helical" evidence="3">
    <location>
        <begin position="1563"/>
        <end position="1584"/>
    </location>
</feature>
<dbReference type="PANTHER" id="PTHR31600">
    <property type="entry name" value="TINY MACROCYSTS PROTEIN B-RELATED"/>
    <property type="match status" value="1"/>
</dbReference>
<feature type="compositionally biased region" description="Low complexity" evidence="2">
    <location>
        <begin position="1297"/>
        <end position="1309"/>
    </location>
</feature>
<reference evidence="5" key="1">
    <citation type="submission" date="2019-06" db="EMBL/GenBank/DDBJ databases">
        <authorList>
            <person name="Zheng W."/>
        </authorList>
    </citation>
    <scope>NUCLEOTIDE SEQUENCE</scope>
    <source>
        <strain evidence="5">QDHG01</strain>
    </source>
</reference>
<feature type="transmembrane region" description="Helical" evidence="3">
    <location>
        <begin position="180"/>
        <end position="201"/>
    </location>
</feature>
<evidence type="ECO:0000259" key="4">
    <source>
        <dbReference type="PROSITE" id="PS50112"/>
    </source>
</evidence>
<name>A0A8J8P8P5_HALGN</name>
<dbReference type="CDD" id="cd00130">
    <property type="entry name" value="PAS"/>
    <property type="match status" value="1"/>
</dbReference>
<dbReference type="InterPro" id="IPR035965">
    <property type="entry name" value="PAS-like_dom_sf"/>
</dbReference>
<dbReference type="InterPro" id="IPR013767">
    <property type="entry name" value="PAS_fold"/>
</dbReference>
<feature type="region of interest" description="Disordered" evidence="2">
    <location>
        <begin position="1"/>
        <end position="57"/>
    </location>
</feature>
<evidence type="ECO:0000313" key="5">
    <source>
        <dbReference type="EMBL" id="TNV87850.1"/>
    </source>
</evidence>
<dbReference type="SUPFAM" id="SSF55785">
    <property type="entry name" value="PYP-like sensor domain (PAS domain)"/>
    <property type="match status" value="1"/>
</dbReference>
<dbReference type="InterPro" id="IPR057352">
    <property type="entry name" value="TPR_TmcB/C"/>
</dbReference>
<feature type="region of interest" description="Disordered" evidence="2">
    <location>
        <begin position="74"/>
        <end position="97"/>
    </location>
</feature>
<accession>A0A8J8P8P5</accession>
<feature type="transmembrane region" description="Helical" evidence="3">
    <location>
        <begin position="480"/>
        <end position="497"/>
    </location>
</feature>
<dbReference type="PROSITE" id="PS50088">
    <property type="entry name" value="ANK_REPEAT"/>
    <property type="match status" value="1"/>
</dbReference>
<dbReference type="InterPro" id="IPR002110">
    <property type="entry name" value="Ankyrin_rpt"/>
</dbReference>
<sequence>MINQQAKKKRLGAAFSEHRAQIGPLGKGEDLPSPTRNPALDETPNPNRIHDSSLDQTKQQLMDLTNRRNNSFEDAFGEVGQTQRGKEAGKSKDAAAPQQEDMVANAFYLQDEKKIKEIISQFNMFSKDEDEHLFQDYAHEHQSFERGRNMFGFQKISKILSDKAFKVNYLLVSSSPINTAAYHLILMFEFLQLFFLTYYSIVCRNDFADPKVNQLSISPYLPKLLKQFSNTSLYNMTDSQTTISHMLNHAQTKAIADTTFRIDEIVKFSNPALYLLHEGGRSNFISAYSIVVCLFFLVFGSLTLLGDYFFKLMKDSASNQLSESAKLMMKSLSAIVFLFITVFQIPFFTIMLQGYKCEESVQVEFAIQGFSCADQERTIFVVLTTVTLLAYIGALLAELNLFQTNQFGSDIPWASFERETSKIRAAAKLILTAAFVLDKQATYKGYLNFVALLFILNIIYRRFTDAIIFNKQVHLMETSYDIILANHLFFTGIHIIAKNRQSLSTVFIFLFNSVVFIILYTLLQRRKTIYMLQNDMYLQWSKLGNCEIYLQKVFELITRSNGSDMMYVRGVIGNHIEGCKSKVCECTSILKHIDRLNKFESYLLKVKQIQSIQAEQPQDFDVTGGSNTDIIPHRKKSNGGPSNIIGVNPGSNTGRSEYTTQQNLQILPPSYTTQTVGGSKKQHTVQKSYRNLDTQNGILDAMMGESVDCVGGDFQNHMAYNEHLAGDKREEAEHQEEEQKRIYEEVFGYSVESDLPSNHYEQQAKNVKKLQKSFFKFFVVLLNRTIERFPKDPTMRLHLSSVYQINMANSFKAVYELFNCEILSDLSLQQRFTIFLRKEQIEADLFKIHTKIIENESQLDVTQVFKYNKYFLDFQKNEVLATNAALNFWKELLQKDFDAKRLQNFGYDIASYFSNIQQIQRHISELYPNDIKFHYRFGVFLIKVINNEYEGIDCLKKAQLVQQGMINKRADGKSSKQSQGIKQYIDNSAASVIICSALVGEEGKILHANDETETLFGFKRKDLLNKNVAMLMPPIIGSIHDQFIKQYLANGKLDWGENIRTTYGMCKNGFLLPIDLLIKVHPSITGDIKLVGLIQKKADEEDITIPNLNNHVMSDDRLPAAIENHELLILTDSKGNISNISPGMMQALGLHPRFFNYNADNFLSMINIDAIAVQTFEGSIQESLQSEGVIITYDTTDILMKIDAELITHEELENAKPFMKKCDALTTMRTIPLVNGISACLYNLKLRAFTDDPTSLDVERFKFMRNDSKAIRVSGNKQAITEDEPFASKQSSDDNNDMNSVSSTASSSNSFNSIVRDFKRTLGDRRMPKTLLIMNRLIIAIIIAAIALQTFFYVTQENNITYLTRISNTYFFAERRSAMFELLQFNIRSIITVGNDIAQNKFVLDALNSILDRSSLLNKMIQQEQEEVQYLHNNLSMFTDTSDEQKIQDQFEYEPIKLLYVDDQNHIVEYEQPYRIAMHSYLSDVLNLNNTNVSSLYLPTDYVILPPRNDYTQAFAKTTPFQKTIYYLSTNGVRSLRVKTDQAVEVLHRLFDRTYQQTSGNNIFLVVMIVSVIITVYSISLVFYQIWQTENIQSDILSLYAYLTVDHIKETHNKAMRYMIELNQGSFLKQISPYPDLKASNKAQSNTQHNGVGDENEGATLMRGQVNIYALMVKRLIQEIKLVQNPNLFNKTAASEDDFVLFKPKKIEQDPISKRDEVQKKEAHEVLNEARKAHKSQNFKKMFKETKKKNSKVSEDNKSKKGGKGLKSKRVKIHNELNDTNREKLNDFERSHREEKDDYSESSSDFSREEARKKKKHEAQKIEPTFEQQVIQVNEVEMRQAQFKRTYRSKNTWRKMLVFSAGVVIVSYFVLAYMTHDHFDRTLEYLQDIVPMIFNRYRHIILTFAIARERVYNNGTLSSMEYDPVYGYDLDYKYNDLSTENEQQIQDMKSSYRSVVTDIVTQINEFDSPNFCSKVVKDSLTSGETYIAETVNTHIFVKSTLAYQSLIETVYKACNAARLGRIDILRNLDAVHTMNFNLGDYDGRTPLYYAVRNYQTNTVLYLIDEWGVQINKKDRYGAHPVDYVGYNSKMEKVLYARGAKRTTVKNPIQLQPIAVNKYTMKENEKQFKYQTILGQI</sequence>
<evidence type="ECO:0000256" key="3">
    <source>
        <dbReference type="SAM" id="Phobius"/>
    </source>
</evidence>